<dbReference type="HAMAP" id="MF_00745">
    <property type="entry name" value="SprT_like"/>
    <property type="match status" value="1"/>
</dbReference>
<dbReference type="AlphaFoldDB" id="A0A2A8PZ98"/>
<dbReference type="NCBIfam" id="NF003339">
    <property type="entry name" value="PRK04351.1"/>
    <property type="match status" value="1"/>
</dbReference>
<dbReference type="GO" id="GO:0006950">
    <property type="term" value="P:response to stress"/>
    <property type="evidence" value="ECO:0007669"/>
    <property type="project" value="UniProtKB-ARBA"/>
</dbReference>
<dbReference type="SMART" id="SM00731">
    <property type="entry name" value="SprT"/>
    <property type="match status" value="1"/>
</dbReference>
<keyword evidence="3 4" id="KW-0862">Zinc</keyword>
<comment type="cofactor">
    <cofactor evidence="4">
        <name>Zn(2+)</name>
        <dbReference type="ChEBI" id="CHEBI:29105"/>
    </cofactor>
    <text evidence="4">Binds 1 zinc ion.</text>
</comment>
<evidence type="ECO:0000313" key="6">
    <source>
        <dbReference type="EMBL" id="PEW03559.1"/>
    </source>
</evidence>
<comment type="caution">
    <text evidence="6">The sequence shown here is derived from an EMBL/GenBank/DDBJ whole genome shotgun (WGS) entry which is preliminary data.</text>
</comment>
<evidence type="ECO:0000259" key="5">
    <source>
        <dbReference type="SMART" id="SM00731"/>
    </source>
</evidence>
<feature type="active site" evidence="4">
    <location>
        <position position="68"/>
    </location>
</feature>
<evidence type="ECO:0000256" key="3">
    <source>
        <dbReference type="ARBA" id="ARBA00022833"/>
    </source>
</evidence>
<keyword evidence="1 4" id="KW-0963">Cytoplasm</keyword>
<dbReference type="InterPro" id="IPR035240">
    <property type="entry name" value="SprT_Zn_ribbon"/>
</dbReference>
<gene>
    <name evidence="6" type="ORF">CN425_07060</name>
</gene>
<name>A0A2A8PZ98_BACCE</name>
<dbReference type="Pfam" id="PF10263">
    <property type="entry name" value="SprT-like"/>
    <property type="match status" value="1"/>
</dbReference>
<keyword evidence="2 4" id="KW-0479">Metal-binding</keyword>
<sequence length="152" mass="18364">MDDREVQKLVEEVSLQYFQVPFLHKALFNKRLRTTGGRYLLKSHNIELNYHYYKMYGKEELVGIVKHELCHYHLHIAGKGYKHRDKDFRELLKRVEAPRFCRRMIDEKKRMQAYIYECMGCSLQYVRKRQINTEKYVCGKCKGKLKQIAKTP</sequence>
<dbReference type="OrthoDB" id="9799909at2"/>
<dbReference type="EMBL" id="NTWE01000019">
    <property type="protein sequence ID" value="PEW03559.1"/>
    <property type="molecule type" value="Genomic_DNA"/>
</dbReference>
<dbReference type="Proteomes" id="UP000220635">
    <property type="component" value="Unassembled WGS sequence"/>
</dbReference>
<dbReference type="Pfam" id="PF17283">
    <property type="entry name" value="Zn_ribbon_SprT"/>
    <property type="match status" value="1"/>
</dbReference>
<comment type="subcellular location">
    <subcellularLocation>
        <location evidence="4">Cytoplasm</location>
    </subcellularLocation>
</comment>
<dbReference type="InterPro" id="IPR023524">
    <property type="entry name" value="Uncharacterised_SprT-like"/>
</dbReference>
<dbReference type="GO" id="GO:0008270">
    <property type="term" value="F:zinc ion binding"/>
    <property type="evidence" value="ECO:0007669"/>
    <property type="project" value="UniProtKB-UniRule"/>
</dbReference>
<evidence type="ECO:0000256" key="4">
    <source>
        <dbReference type="HAMAP-Rule" id="MF_00745"/>
    </source>
</evidence>
<evidence type="ECO:0000313" key="7">
    <source>
        <dbReference type="Proteomes" id="UP000220635"/>
    </source>
</evidence>
<feature type="domain" description="SprT-like" evidence="5">
    <location>
        <begin position="4"/>
        <end position="148"/>
    </location>
</feature>
<dbReference type="GO" id="GO:0005737">
    <property type="term" value="C:cytoplasm"/>
    <property type="evidence" value="ECO:0007669"/>
    <property type="project" value="UniProtKB-SubCell"/>
</dbReference>
<evidence type="ECO:0000256" key="1">
    <source>
        <dbReference type="ARBA" id="ARBA00022490"/>
    </source>
</evidence>
<protein>
    <recommendedName>
        <fullName evidence="4">Protein SprT-like</fullName>
    </recommendedName>
</protein>
<proteinExistence type="inferred from homology"/>
<dbReference type="InterPro" id="IPR006640">
    <property type="entry name" value="SprT-like_domain"/>
</dbReference>
<comment type="similarity">
    <text evidence="4">Belongs to the SprT family.</text>
</comment>
<dbReference type="RefSeq" id="WP_000342690.1">
    <property type="nucleotide sequence ID" value="NZ_NTWE01000019.1"/>
</dbReference>
<feature type="binding site" evidence="4">
    <location>
        <position position="67"/>
    </location>
    <ligand>
        <name>Zn(2+)</name>
        <dbReference type="ChEBI" id="CHEBI:29105"/>
    </ligand>
</feature>
<feature type="binding site" evidence="4">
    <location>
        <position position="71"/>
    </location>
    <ligand>
        <name>Zn(2+)</name>
        <dbReference type="ChEBI" id="CHEBI:29105"/>
    </ligand>
</feature>
<reference evidence="6 7" key="1">
    <citation type="submission" date="2017-09" db="EMBL/GenBank/DDBJ databases">
        <title>Large-scale bioinformatics analysis of Bacillus genomes uncovers conserved roles of natural products in bacterial physiology.</title>
        <authorList>
            <consortium name="Agbiome Team Llc"/>
            <person name="Bleich R.M."/>
            <person name="Grubbs K.J."/>
            <person name="Santa Maria K.C."/>
            <person name="Allen S.E."/>
            <person name="Farag S."/>
            <person name="Shank E.A."/>
            <person name="Bowers A."/>
        </authorList>
    </citation>
    <scope>NUCLEOTIDE SEQUENCE [LARGE SCALE GENOMIC DNA]</scope>
    <source>
        <strain evidence="6 7">AFS010695</strain>
    </source>
</reference>
<accession>A0A2A8PZ98</accession>
<evidence type="ECO:0000256" key="2">
    <source>
        <dbReference type="ARBA" id="ARBA00022723"/>
    </source>
</evidence>
<organism evidence="6 7">
    <name type="scientific">Bacillus cereus</name>
    <dbReference type="NCBI Taxonomy" id="1396"/>
    <lineage>
        <taxon>Bacteria</taxon>
        <taxon>Bacillati</taxon>
        <taxon>Bacillota</taxon>
        <taxon>Bacilli</taxon>
        <taxon>Bacillales</taxon>
        <taxon>Bacillaceae</taxon>
        <taxon>Bacillus</taxon>
        <taxon>Bacillus cereus group</taxon>
    </lineage>
</organism>